<dbReference type="Proteomes" id="UP000828390">
    <property type="component" value="Unassembled WGS sequence"/>
</dbReference>
<organism evidence="1 2">
    <name type="scientific">Dreissena polymorpha</name>
    <name type="common">Zebra mussel</name>
    <name type="synonym">Mytilus polymorpha</name>
    <dbReference type="NCBI Taxonomy" id="45954"/>
    <lineage>
        <taxon>Eukaryota</taxon>
        <taxon>Metazoa</taxon>
        <taxon>Spiralia</taxon>
        <taxon>Lophotrochozoa</taxon>
        <taxon>Mollusca</taxon>
        <taxon>Bivalvia</taxon>
        <taxon>Autobranchia</taxon>
        <taxon>Heteroconchia</taxon>
        <taxon>Euheterodonta</taxon>
        <taxon>Imparidentia</taxon>
        <taxon>Neoheterodontei</taxon>
        <taxon>Myida</taxon>
        <taxon>Dreissenoidea</taxon>
        <taxon>Dreissenidae</taxon>
        <taxon>Dreissena</taxon>
    </lineage>
</organism>
<reference evidence="1" key="1">
    <citation type="journal article" date="2019" name="bioRxiv">
        <title>The Genome of the Zebra Mussel, Dreissena polymorpha: A Resource for Invasive Species Research.</title>
        <authorList>
            <person name="McCartney M.A."/>
            <person name="Auch B."/>
            <person name="Kono T."/>
            <person name="Mallez S."/>
            <person name="Zhang Y."/>
            <person name="Obille A."/>
            <person name="Becker A."/>
            <person name="Abrahante J.E."/>
            <person name="Garbe J."/>
            <person name="Badalamenti J.P."/>
            <person name="Herman A."/>
            <person name="Mangelson H."/>
            <person name="Liachko I."/>
            <person name="Sullivan S."/>
            <person name="Sone E.D."/>
            <person name="Koren S."/>
            <person name="Silverstein K.A.T."/>
            <person name="Beckman K.B."/>
            <person name="Gohl D.M."/>
        </authorList>
    </citation>
    <scope>NUCLEOTIDE SEQUENCE</scope>
    <source>
        <strain evidence="1">Duluth1</strain>
        <tissue evidence="1">Whole animal</tissue>
    </source>
</reference>
<reference evidence="1" key="2">
    <citation type="submission" date="2020-11" db="EMBL/GenBank/DDBJ databases">
        <authorList>
            <person name="McCartney M.A."/>
            <person name="Auch B."/>
            <person name="Kono T."/>
            <person name="Mallez S."/>
            <person name="Becker A."/>
            <person name="Gohl D.M."/>
            <person name="Silverstein K.A.T."/>
            <person name="Koren S."/>
            <person name="Bechman K.B."/>
            <person name="Herman A."/>
            <person name="Abrahante J.E."/>
            <person name="Garbe J."/>
        </authorList>
    </citation>
    <scope>NUCLEOTIDE SEQUENCE</scope>
    <source>
        <strain evidence="1">Duluth1</strain>
        <tissue evidence="1">Whole animal</tissue>
    </source>
</reference>
<sequence length="193" mass="22213">MIKKLAVNVLDSEIRNLMLAYKDSLGEKDCELDGAKQFLKNTSKLISVYRDKRSVHLLEDQRLKDLKEIQAWFNDWQTHSFCSKVKLEKDGENMSEQCRKDIQSTIIGFLQLCCTISHEISGWSVVPAMINSDPIENRFCQQRGKFNGLNTNPTALQYQQNANSVILGQSALSKKTNTWRLRSNSRNFKHSIK</sequence>
<accession>A0A9D4LRU7</accession>
<name>A0A9D4LRU7_DREPO</name>
<comment type="caution">
    <text evidence="1">The sequence shown here is derived from an EMBL/GenBank/DDBJ whole genome shotgun (WGS) entry which is preliminary data.</text>
</comment>
<dbReference type="EMBL" id="JAIWYP010000002">
    <property type="protein sequence ID" value="KAH3862653.1"/>
    <property type="molecule type" value="Genomic_DNA"/>
</dbReference>
<dbReference type="AlphaFoldDB" id="A0A9D4LRU7"/>
<evidence type="ECO:0000313" key="2">
    <source>
        <dbReference type="Proteomes" id="UP000828390"/>
    </source>
</evidence>
<gene>
    <name evidence="1" type="ORF">DPMN_025623</name>
</gene>
<protein>
    <submittedName>
        <fullName evidence="1">Uncharacterized protein</fullName>
    </submittedName>
</protein>
<keyword evidence="2" id="KW-1185">Reference proteome</keyword>
<evidence type="ECO:0000313" key="1">
    <source>
        <dbReference type="EMBL" id="KAH3862653.1"/>
    </source>
</evidence>
<proteinExistence type="predicted"/>